<protein>
    <submittedName>
        <fullName evidence="1">Uncharacterized protein</fullName>
    </submittedName>
</protein>
<dbReference type="Proteomes" id="UP000233551">
    <property type="component" value="Unassembled WGS sequence"/>
</dbReference>
<gene>
    <name evidence="1" type="ORF">CRG98_021617</name>
</gene>
<organism evidence="1 2">
    <name type="scientific">Punica granatum</name>
    <name type="common">Pomegranate</name>
    <dbReference type="NCBI Taxonomy" id="22663"/>
    <lineage>
        <taxon>Eukaryota</taxon>
        <taxon>Viridiplantae</taxon>
        <taxon>Streptophyta</taxon>
        <taxon>Embryophyta</taxon>
        <taxon>Tracheophyta</taxon>
        <taxon>Spermatophyta</taxon>
        <taxon>Magnoliopsida</taxon>
        <taxon>eudicotyledons</taxon>
        <taxon>Gunneridae</taxon>
        <taxon>Pentapetalae</taxon>
        <taxon>rosids</taxon>
        <taxon>malvids</taxon>
        <taxon>Myrtales</taxon>
        <taxon>Lythraceae</taxon>
        <taxon>Punica</taxon>
    </lineage>
</organism>
<dbReference type="AlphaFoldDB" id="A0A2I0JR66"/>
<reference evidence="1 2" key="1">
    <citation type="submission" date="2017-11" db="EMBL/GenBank/DDBJ databases">
        <title>De-novo sequencing of pomegranate (Punica granatum L.) genome.</title>
        <authorList>
            <person name="Akparov Z."/>
            <person name="Amiraslanov A."/>
            <person name="Hajiyeva S."/>
            <person name="Abbasov M."/>
            <person name="Kaur K."/>
            <person name="Hamwieh A."/>
            <person name="Solovyev V."/>
            <person name="Salamov A."/>
            <person name="Braich B."/>
            <person name="Kosarev P."/>
            <person name="Mahmoud A."/>
            <person name="Hajiyev E."/>
            <person name="Babayeva S."/>
            <person name="Izzatullayeva V."/>
            <person name="Mammadov A."/>
            <person name="Mammadov A."/>
            <person name="Sharifova S."/>
            <person name="Ojaghi J."/>
            <person name="Eynullazada K."/>
            <person name="Bayramov B."/>
            <person name="Abdulazimova A."/>
            <person name="Shahmuradov I."/>
        </authorList>
    </citation>
    <scope>NUCLEOTIDE SEQUENCE [LARGE SCALE GENOMIC DNA]</scope>
    <source>
        <strain evidence="2">cv. AG2017</strain>
        <tissue evidence="1">Leaf</tissue>
    </source>
</reference>
<evidence type="ECO:0000313" key="1">
    <source>
        <dbReference type="EMBL" id="PKI57986.1"/>
    </source>
</evidence>
<evidence type="ECO:0000313" key="2">
    <source>
        <dbReference type="Proteomes" id="UP000233551"/>
    </source>
</evidence>
<dbReference type="EMBL" id="PGOL01001451">
    <property type="protein sequence ID" value="PKI57986.1"/>
    <property type="molecule type" value="Genomic_DNA"/>
</dbReference>
<proteinExistence type="predicted"/>
<name>A0A2I0JR66_PUNGR</name>
<comment type="caution">
    <text evidence="1">The sequence shown here is derived from an EMBL/GenBank/DDBJ whole genome shotgun (WGS) entry which is preliminary data.</text>
</comment>
<sequence>MATRVSRPSRTIWVDPITLGANDHHDHLEESLGYPGPLTLPQNSIESLRGDVRPDLCQSGLLSVPVGSVCAFRVCSTKNSPNPTQQRFNPNFCNSIPHPGNRYDHSRLRGARTFKLLLCLWGL</sequence>
<keyword evidence="2" id="KW-1185">Reference proteome</keyword>
<accession>A0A2I0JR66</accession>